<name>A0AAX4H3I8_9ASCO</name>
<gene>
    <name evidence="6" type="ORF">PUMCH_000315</name>
</gene>
<evidence type="ECO:0000313" key="6">
    <source>
        <dbReference type="EMBL" id="WPK23090.1"/>
    </source>
</evidence>
<comment type="subcellular location">
    <subcellularLocation>
        <location evidence="1">Nucleus</location>
    </subcellularLocation>
</comment>
<dbReference type="GO" id="GO:0008270">
    <property type="term" value="F:zinc ion binding"/>
    <property type="evidence" value="ECO:0007669"/>
    <property type="project" value="InterPro"/>
</dbReference>
<dbReference type="GO" id="GO:0000976">
    <property type="term" value="F:transcription cis-regulatory region binding"/>
    <property type="evidence" value="ECO:0007669"/>
    <property type="project" value="TreeGrafter"/>
</dbReference>
<feature type="domain" description="Zn(2)-C6 fungal-type" evidence="5">
    <location>
        <begin position="18"/>
        <end position="48"/>
    </location>
</feature>
<dbReference type="SMART" id="SM00066">
    <property type="entry name" value="GAL4"/>
    <property type="match status" value="1"/>
</dbReference>
<dbReference type="PANTHER" id="PTHR37534">
    <property type="entry name" value="TRANSCRIPTIONAL ACTIVATOR PROTEIN UGA3"/>
    <property type="match status" value="1"/>
</dbReference>
<dbReference type="InterPro" id="IPR001138">
    <property type="entry name" value="Zn2Cys6_DnaBD"/>
</dbReference>
<accession>A0AAX4H3I8</accession>
<keyword evidence="7" id="KW-1185">Reference proteome</keyword>
<evidence type="ECO:0000256" key="2">
    <source>
        <dbReference type="ARBA" id="ARBA00023242"/>
    </source>
</evidence>
<evidence type="ECO:0000313" key="7">
    <source>
        <dbReference type="Proteomes" id="UP001338582"/>
    </source>
</evidence>
<evidence type="ECO:0000256" key="3">
    <source>
        <dbReference type="SAM" id="Coils"/>
    </source>
</evidence>
<dbReference type="PROSITE" id="PS00463">
    <property type="entry name" value="ZN2_CY6_FUNGAL_1"/>
    <property type="match status" value="1"/>
</dbReference>
<keyword evidence="3" id="KW-0175">Coiled coil</keyword>
<dbReference type="SUPFAM" id="SSF57701">
    <property type="entry name" value="Zn2/Cys6 DNA-binding domain"/>
    <property type="match status" value="1"/>
</dbReference>
<evidence type="ECO:0000256" key="1">
    <source>
        <dbReference type="ARBA" id="ARBA00004123"/>
    </source>
</evidence>
<dbReference type="GO" id="GO:0045944">
    <property type="term" value="P:positive regulation of transcription by RNA polymerase II"/>
    <property type="evidence" value="ECO:0007669"/>
    <property type="project" value="TreeGrafter"/>
</dbReference>
<dbReference type="InterPro" id="IPR021858">
    <property type="entry name" value="Fun_TF"/>
</dbReference>
<dbReference type="Pfam" id="PF00172">
    <property type="entry name" value="Zn_clus"/>
    <property type="match status" value="1"/>
</dbReference>
<dbReference type="Pfam" id="PF11951">
    <property type="entry name" value="Fungal_trans_2"/>
    <property type="match status" value="1"/>
</dbReference>
<dbReference type="EMBL" id="CP138894">
    <property type="protein sequence ID" value="WPK23090.1"/>
    <property type="molecule type" value="Genomic_DNA"/>
</dbReference>
<evidence type="ECO:0000256" key="4">
    <source>
        <dbReference type="SAM" id="MobiDB-lite"/>
    </source>
</evidence>
<dbReference type="GO" id="GO:0005634">
    <property type="term" value="C:nucleus"/>
    <property type="evidence" value="ECO:0007669"/>
    <property type="project" value="UniProtKB-SubCell"/>
</dbReference>
<organism evidence="6 7">
    <name type="scientific">Australozyma saopauloensis</name>
    <dbReference type="NCBI Taxonomy" id="291208"/>
    <lineage>
        <taxon>Eukaryota</taxon>
        <taxon>Fungi</taxon>
        <taxon>Dikarya</taxon>
        <taxon>Ascomycota</taxon>
        <taxon>Saccharomycotina</taxon>
        <taxon>Pichiomycetes</taxon>
        <taxon>Metschnikowiaceae</taxon>
        <taxon>Australozyma</taxon>
    </lineage>
</organism>
<feature type="region of interest" description="Disordered" evidence="4">
    <location>
        <begin position="417"/>
        <end position="436"/>
    </location>
</feature>
<feature type="coiled-coil region" evidence="3">
    <location>
        <begin position="544"/>
        <end position="578"/>
    </location>
</feature>
<dbReference type="PANTHER" id="PTHR37534:SF43">
    <property type="entry name" value="FINGER DOMAIN PROTEIN, PUTATIVE (AFU_ORTHOLOGUE AFUA_1G01850)-RELATED"/>
    <property type="match status" value="1"/>
</dbReference>
<sequence length="719" mass="81378">MSPTDGNDKKKITRSRNGCHRCKRLKSKCSEEKPSCSACLKLGHDCDYSIKLVWGGRQFKNKEKRQSPHLSGKEFKEVKLNLKAGSVNFVPSQFAVNKSMVKVEERSNPDMQIKLENLECRTDFVRASEDQDYGMTRSSSVAESAYKSEPSVPVDAPVVRQNPEIFSPMKLDDLIYQHSPLGSDSRLSELADVCTNYAVDIDRVNMQVHQDVSGVTTPDFLSPGGWIKSGIESPISPDYGKSIEMPESSFDGGRVEEVEELLTVSSIPPLLMPLPELLLRIPYYRQLFHFWVEVASNNLVPAPTLYRDNPFKVLLPQMAMHYSGVLTTILAFAAKAMQTLNGTSGNLEIIDQLLGRSCNELLRQLEDKSEATSDGTLATILLLSSYEVIHSQNFEKHRTHTYGAGQIVTARRNKLHISGHSPHSDENDGSSSSISVSSHEESNTAYFLMRWFAYVDVIGALSSTKGREKYLRTYRGKGEYRPVESISCEDEDFMDNLNREIDYLLGFDVRMFPHFVNISLLLDEVDLYMSDTQNDKFCLPQNIINAALELKEKFTEDHEAAEEKRQLLLDEMIEVNARTGYVGKQKERLLEIMNKDNILRCTNKLFFYAGLINLYRRVLLLPRELFLVQNLVTKMAEILRLFIEPASPAEICTIFCNFSCGCEVLDPQLRMFFVERFTRLAQEGNSNASKSLIIMGRCWETGEDWITAANALAIDLVLM</sequence>
<reference evidence="6 7" key="1">
    <citation type="submission" date="2023-10" db="EMBL/GenBank/DDBJ databases">
        <title>Draft Genome Sequence of Candida saopaulonensis from a very Premature Infant with Sepsis.</title>
        <authorList>
            <person name="Ning Y."/>
            <person name="Dai R."/>
            <person name="Xiao M."/>
            <person name="Xu Y."/>
            <person name="Yan Q."/>
            <person name="Zhang L."/>
        </authorList>
    </citation>
    <scope>NUCLEOTIDE SEQUENCE [LARGE SCALE GENOMIC DNA]</scope>
    <source>
        <strain evidence="6 7">19XY460</strain>
    </source>
</reference>
<dbReference type="AlphaFoldDB" id="A0AAX4H3I8"/>
<protein>
    <recommendedName>
        <fullName evidence="5">Zn(2)-C6 fungal-type domain-containing protein</fullName>
    </recommendedName>
</protein>
<dbReference type="RefSeq" id="XP_062875477.1">
    <property type="nucleotide sequence ID" value="XM_063019407.1"/>
</dbReference>
<keyword evidence="2" id="KW-0539">Nucleus</keyword>
<dbReference type="CDD" id="cd00067">
    <property type="entry name" value="GAL4"/>
    <property type="match status" value="1"/>
</dbReference>
<dbReference type="Gene3D" id="4.10.240.10">
    <property type="entry name" value="Zn(2)-C6 fungal-type DNA-binding domain"/>
    <property type="match status" value="1"/>
</dbReference>
<dbReference type="GO" id="GO:0000981">
    <property type="term" value="F:DNA-binding transcription factor activity, RNA polymerase II-specific"/>
    <property type="evidence" value="ECO:0007669"/>
    <property type="project" value="InterPro"/>
</dbReference>
<dbReference type="Proteomes" id="UP001338582">
    <property type="component" value="Chromosome 1"/>
</dbReference>
<dbReference type="KEGG" id="asau:88171384"/>
<evidence type="ECO:0000259" key="5">
    <source>
        <dbReference type="PROSITE" id="PS50048"/>
    </source>
</evidence>
<dbReference type="GeneID" id="88171384"/>
<dbReference type="PROSITE" id="PS50048">
    <property type="entry name" value="ZN2_CY6_FUNGAL_2"/>
    <property type="match status" value="1"/>
</dbReference>
<proteinExistence type="predicted"/>
<dbReference type="InterPro" id="IPR036864">
    <property type="entry name" value="Zn2-C6_fun-type_DNA-bd_sf"/>
</dbReference>